<accession>A0A1T1H752</accession>
<feature type="compositionally biased region" description="Polar residues" evidence="5">
    <location>
        <begin position="13"/>
        <end position="27"/>
    </location>
</feature>
<dbReference type="EMBL" id="MVKX01000001">
    <property type="protein sequence ID" value="OOV85527.1"/>
    <property type="molecule type" value="Genomic_DNA"/>
</dbReference>
<protein>
    <recommendedName>
        <fullName evidence="4">Putative HNH nuclease YajD</fullName>
    </recommendedName>
</protein>
<evidence type="ECO:0000256" key="2">
    <source>
        <dbReference type="ARBA" id="ARBA00022801"/>
    </source>
</evidence>
<feature type="domain" description="HNH nuclease" evidence="6">
    <location>
        <begin position="38"/>
        <end position="89"/>
    </location>
</feature>
<evidence type="ECO:0000313" key="8">
    <source>
        <dbReference type="Proteomes" id="UP000191160"/>
    </source>
</evidence>
<gene>
    <name evidence="7" type="ORF">B1202_02475</name>
</gene>
<dbReference type="GO" id="GO:0016787">
    <property type="term" value="F:hydrolase activity"/>
    <property type="evidence" value="ECO:0007669"/>
    <property type="project" value="UniProtKB-KW"/>
</dbReference>
<dbReference type="GO" id="GO:0008270">
    <property type="term" value="F:zinc ion binding"/>
    <property type="evidence" value="ECO:0007669"/>
    <property type="project" value="InterPro"/>
</dbReference>
<evidence type="ECO:0000256" key="1">
    <source>
        <dbReference type="ARBA" id="ARBA00022722"/>
    </source>
</evidence>
<dbReference type="Gene3D" id="1.10.30.50">
    <property type="match status" value="1"/>
</dbReference>
<dbReference type="PANTHER" id="PTHR41286">
    <property type="entry name" value="HNH NUCLEASE YAJD-RELATED"/>
    <property type="match status" value="1"/>
</dbReference>
<reference evidence="7 8" key="1">
    <citation type="submission" date="2017-02" db="EMBL/GenBank/DDBJ databases">
        <title>Acinetobacter sp. ANC 4945, whole genome shotgun sequencing project.</title>
        <authorList>
            <person name="Radolfova-Krizova L."/>
            <person name="Al Atrouni A."/>
            <person name="Nemec A."/>
        </authorList>
    </citation>
    <scope>NUCLEOTIDE SEQUENCE [LARGE SCALE GENOMIC DNA]</scope>
    <source>
        <strain evidence="7 8">ANC 4945</strain>
    </source>
</reference>
<name>A0A1T1H752_9GAMM</name>
<dbReference type="Pfam" id="PF01844">
    <property type="entry name" value="HNH"/>
    <property type="match status" value="1"/>
</dbReference>
<organism evidence="7 8">
    <name type="scientific">Acinetobacter amyesii</name>
    <dbReference type="NCBI Taxonomy" id="2942470"/>
    <lineage>
        <taxon>Bacteria</taxon>
        <taxon>Pseudomonadati</taxon>
        <taxon>Pseudomonadota</taxon>
        <taxon>Gammaproteobacteria</taxon>
        <taxon>Moraxellales</taxon>
        <taxon>Moraxellaceae</taxon>
        <taxon>Acinetobacter</taxon>
    </lineage>
</organism>
<feature type="region of interest" description="Disordered" evidence="5">
    <location>
        <begin position="1"/>
        <end position="35"/>
    </location>
</feature>
<evidence type="ECO:0000256" key="3">
    <source>
        <dbReference type="ARBA" id="ARBA00038412"/>
    </source>
</evidence>
<dbReference type="PANTHER" id="PTHR41286:SF1">
    <property type="entry name" value="HNH NUCLEASE YAJD-RELATED"/>
    <property type="match status" value="1"/>
</dbReference>
<sequence length="102" mass="11695">MARLTKLGGSLPTLKSNQPTLAKQENYGQGRGGRPWRRIKREVHVRDNWTCCKCQRISMTLECDHIVNKAQGGTDDMDNLQSLCKQCHDQKTQQESKHGMKR</sequence>
<dbReference type="InterPro" id="IPR002711">
    <property type="entry name" value="HNH"/>
</dbReference>
<evidence type="ECO:0000313" key="7">
    <source>
        <dbReference type="EMBL" id="OOV85527.1"/>
    </source>
</evidence>
<keyword evidence="2" id="KW-0378">Hydrolase</keyword>
<dbReference type="Proteomes" id="UP000191160">
    <property type="component" value="Unassembled WGS sequence"/>
</dbReference>
<keyword evidence="7" id="KW-0255">Endonuclease</keyword>
<dbReference type="RefSeq" id="WP_078188996.1">
    <property type="nucleotide sequence ID" value="NZ_JAMCOZ010000002.1"/>
</dbReference>
<dbReference type="InterPro" id="IPR003615">
    <property type="entry name" value="HNH_nuc"/>
</dbReference>
<comment type="similarity">
    <text evidence="3">Belongs to the HNH nuclease family.</text>
</comment>
<evidence type="ECO:0000259" key="6">
    <source>
        <dbReference type="SMART" id="SM00507"/>
    </source>
</evidence>
<evidence type="ECO:0000256" key="5">
    <source>
        <dbReference type="SAM" id="MobiDB-lite"/>
    </source>
</evidence>
<dbReference type="CDD" id="cd00085">
    <property type="entry name" value="HNHc"/>
    <property type="match status" value="1"/>
</dbReference>
<keyword evidence="1" id="KW-0540">Nuclease</keyword>
<dbReference type="SMART" id="SM00507">
    <property type="entry name" value="HNHc"/>
    <property type="match status" value="1"/>
</dbReference>
<proteinExistence type="inferred from homology"/>
<dbReference type="GO" id="GO:0004519">
    <property type="term" value="F:endonuclease activity"/>
    <property type="evidence" value="ECO:0007669"/>
    <property type="project" value="UniProtKB-KW"/>
</dbReference>
<evidence type="ECO:0000256" key="4">
    <source>
        <dbReference type="ARBA" id="ARBA00040194"/>
    </source>
</evidence>
<dbReference type="GO" id="GO:0005829">
    <property type="term" value="C:cytosol"/>
    <property type="evidence" value="ECO:0007669"/>
    <property type="project" value="TreeGrafter"/>
</dbReference>
<dbReference type="AlphaFoldDB" id="A0A1T1H752"/>
<keyword evidence="8" id="KW-1185">Reference proteome</keyword>
<dbReference type="GO" id="GO:0003676">
    <property type="term" value="F:nucleic acid binding"/>
    <property type="evidence" value="ECO:0007669"/>
    <property type="project" value="InterPro"/>
</dbReference>
<comment type="caution">
    <text evidence="7">The sequence shown here is derived from an EMBL/GenBank/DDBJ whole genome shotgun (WGS) entry which is preliminary data.</text>
</comment>